<dbReference type="PANTHER" id="PTHR30454:SF0">
    <property type="entry name" value="4-HYDROXY-3-METHYLBUT-2-EN-1-YL DIPHOSPHATE SYNTHASE (FERREDOXIN), CHLOROPLASTIC"/>
    <property type="match status" value="1"/>
</dbReference>
<evidence type="ECO:0000256" key="3">
    <source>
        <dbReference type="ARBA" id="ARBA00023014"/>
    </source>
</evidence>
<evidence type="ECO:0000259" key="4">
    <source>
        <dbReference type="Pfam" id="PF26540"/>
    </source>
</evidence>
<dbReference type="GO" id="GO:0016114">
    <property type="term" value="P:terpenoid biosynthetic process"/>
    <property type="evidence" value="ECO:0007669"/>
    <property type="project" value="InterPro"/>
</dbReference>
<evidence type="ECO:0000256" key="1">
    <source>
        <dbReference type="ARBA" id="ARBA00022723"/>
    </source>
</evidence>
<evidence type="ECO:0000313" key="5">
    <source>
        <dbReference type="EMBL" id="MPM88914.1"/>
    </source>
</evidence>
<gene>
    <name evidence="5" type="primary">ispG_36</name>
    <name evidence="5" type="ORF">SDC9_136018</name>
</gene>
<reference evidence="5" key="1">
    <citation type="submission" date="2019-08" db="EMBL/GenBank/DDBJ databases">
        <authorList>
            <person name="Kucharzyk K."/>
            <person name="Murdoch R.W."/>
            <person name="Higgins S."/>
            <person name="Loffler F."/>
        </authorList>
    </citation>
    <scope>NUCLEOTIDE SEQUENCE</scope>
</reference>
<dbReference type="EC" id="1.17.7.3" evidence="5"/>
<comment type="caution">
    <text evidence="5">The sequence shown here is derived from an EMBL/GenBank/DDBJ whole genome shotgun (WGS) entry which is preliminary data.</text>
</comment>
<proteinExistence type="predicted"/>
<dbReference type="GO" id="GO:0019288">
    <property type="term" value="P:isopentenyl diphosphate biosynthetic process, methylerythritol 4-phosphate pathway"/>
    <property type="evidence" value="ECO:0007669"/>
    <property type="project" value="TreeGrafter"/>
</dbReference>
<organism evidence="5">
    <name type="scientific">bioreactor metagenome</name>
    <dbReference type="NCBI Taxonomy" id="1076179"/>
    <lineage>
        <taxon>unclassified sequences</taxon>
        <taxon>metagenomes</taxon>
        <taxon>ecological metagenomes</taxon>
    </lineage>
</organism>
<keyword evidence="2" id="KW-0408">Iron</keyword>
<dbReference type="InterPro" id="IPR004588">
    <property type="entry name" value="IspG_bac-typ"/>
</dbReference>
<dbReference type="GO" id="GO:0046872">
    <property type="term" value="F:metal ion binding"/>
    <property type="evidence" value="ECO:0007669"/>
    <property type="project" value="UniProtKB-KW"/>
</dbReference>
<accession>A0A645DHF2</accession>
<feature type="domain" description="IspG C-terminal" evidence="4">
    <location>
        <begin position="19"/>
        <end position="72"/>
    </location>
</feature>
<keyword evidence="3" id="KW-0411">Iron-sulfur</keyword>
<keyword evidence="1" id="KW-0479">Metal-binding</keyword>
<dbReference type="InterPro" id="IPR045854">
    <property type="entry name" value="NO2/SO3_Rdtase_4Fe4S_sf"/>
</dbReference>
<dbReference type="GO" id="GO:0046429">
    <property type="term" value="F:4-hydroxy-3-methylbut-2-en-1-yl diphosphate synthase activity (ferredoxin)"/>
    <property type="evidence" value="ECO:0007669"/>
    <property type="project" value="InterPro"/>
</dbReference>
<protein>
    <submittedName>
        <fullName evidence="5">4-hydroxy-3-methylbut-2-en-1-yl diphosphate synthase (Flavodoxin)</fullName>
        <ecNumber evidence="5">1.17.7.3</ecNumber>
    </submittedName>
</protein>
<evidence type="ECO:0000256" key="2">
    <source>
        <dbReference type="ARBA" id="ARBA00023004"/>
    </source>
</evidence>
<dbReference type="EMBL" id="VSSQ01036432">
    <property type="protein sequence ID" value="MPM88914.1"/>
    <property type="molecule type" value="Genomic_DNA"/>
</dbReference>
<sequence length="78" mass="8452">MERLIAELKQDGFAIGLKKIAVMGCVVNGPGEAREAELGIAGGDGRVALFRHGEILGTYDEAEGFAQLREEILKHTRK</sequence>
<dbReference type="InterPro" id="IPR058579">
    <property type="entry name" value="IspG_C"/>
</dbReference>
<dbReference type="SUPFAM" id="SSF56014">
    <property type="entry name" value="Nitrite and sulphite reductase 4Fe-4S domain-like"/>
    <property type="match status" value="1"/>
</dbReference>
<dbReference type="AlphaFoldDB" id="A0A645DHF2"/>
<dbReference type="PANTHER" id="PTHR30454">
    <property type="entry name" value="4-HYDROXY-3-METHYLBUT-2-EN-1-YL DIPHOSPHATE SYNTHASE"/>
    <property type="match status" value="1"/>
</dbReference>
<keyword evidence="5" id="KW-0560">Oxidoreductase</keyword>
<dbReference type="Pfam" id="PF26540">
    <property type="entry name" value="GcpE_C"/>
    <property type="match status" value="1"/>
</dbReference>
<dbReference type="GO" id="GO:0051536">
    <property type="term" value="F:iron-sulfur cluster binding"/>
    <property type="evidence" value="ECO:0007669"/>
    <property type="project" value="UniProtKB-KW"/>
</dbReference>
<name>A0A645DHF2_9ZZZZ</name>
<dbReference type="GO" id="GO:0141197">
    <property type="term" value="F:4-hydroxy-3-methylbut-2-enyl-diphosphate synthase activity (flavodoxin)"/>
    <property type="evidence" value="ECO:0007669"/>
    <property type="project" value="UniProtKB-EC"/>
</dbReference>
<dbReference type="Gene3D" id="3.30.413.10">
    <property type="entry name" value="Sulfite Reductase Hemoprotein, domain 1"/>
    <property type="match status" value="1"/>
</dbReference>